<dbReference type="SUPFAM" id="SSF52540">
    <property type="entry name" value="P-loop containing nucleoside triphosphate hydrolases"/>
    <property type="match status" value="1"/>
</dbReference>
<dbReference type="GO" id="GO:0032543">
    <property type="term" value="P:mitochondrial translation"/>
    <property type="evidence" value="ECO:0007669"/>
    <property type="project" value="TreeGrafter"/>
</dbReference>
<dbReference type="Proteomes" id="UP001458880">
    <property type="component" value="Unassembled WGS sequence"/>
</dbReference>
<evidence type="ECO:0000259" key="11">
    <source>
        <dbReference type="PROSITE" id="PS51721"/>
    </source>
</evidence>
<dbReference type="GO" id="GO:0003924">
    <property type="term" value="F:GTPase activity"/>
    <property type="evidence" value="ECO:0007669"/>
    <property type="project" value="TreeGrafter"/>
</dbReference>
<keyword evidence="6 9" id="KW-0342">GTP-binding</keyword>
<dbReference type="FunFam" id="1.10.1580.10:FF:000004">
    <property type="entry name" value="Mitochondrial GTPase 1"/>
    <property type="match status" value="1"/>
</dbReference>
<feature type="domain" description="CP-type G" evidence="11">
    <location>
        <begin position="30"/>
        <end position="205"/>
    </location>
</feature>
<comment type="similarity">
    <text evidence="9">Belongs to the TRAFAC class YlqF/YawG GTPase family. MTG1 subfamily.</text>
</comment>
<comment type="subcellular location">
    <subcellularLocation>
        <location evidence="1">Mitochondrion inner membrane</location>
        <topology evidence="1">Peripheral membrane protein</topology>
        <orientation evidence="1">Matrix side</orientation>
    </subcellularLocation>
</comment>
<accession>A0AAW1KLG4</accession>
<dbReference type="PRINTS" id="PR00326">
    <property type="entry name" value="GTP1OBG"/>
</dbReference>
<evidence type="ECO:0000256" key="8">
    <source>
        <dbReference type="ARBA" id="ARBA00045284"/>
    </source>
</evidence>
<keyword evidence="7" id="KW-0472">Membrane</keyword>
<comment type="function">
    <text evidence="8 9">Plays a role in the regulation of the mitochondrial ribosome assembly and of translational activity. Displays mitochondrial GTPase activity.</text>
</comment>
<dbReference type="PANTHER" id="PTHR45782">
    <property type="entry name" value="MITOCHONDRIAL RIBOSOME-ASSOCIATED GTPASE 1"/>
    <property type="match status" value="1"/>
</dbReference>
<evidence type="ECO:0000256" key="3">
    <source>
        <dbReference type="ARBA" id="ARBA00022792"/>
    </source>
</evidence>
<keyword evidence="4" id="KW-0809">Transit peptide</keyword>
<name>A0AAW1KLG4_POPJA</name>
<evidence type="ECO:0000256" key="7">
    <source>
        <dbReference type="ARBA" id="ARBA00023136"/>
    </source>
</evidence>
<keyword evidence="5 9" id="KW-0496">Mitochondrion</keyword>
<dbReference type="FunFam" id="3.40.50.300:FF:000876">
    <property type="entry name" value="Mitochondrial GTPase 1"/>
    <property type="match status" value="1"/>
</dbReference>
<dbReference type="Gene3D" id="1.10.1580.10">
    <property type="match status" value="1"/>
</dbReference>
<evidence type="ECO:0000256" key="1">
    <source>
        <dbReference type="ARBA" id="ARBA00004443"/>
    </source>
</evidence>
<evidence type="ECO:0000256" key="10">
    <source>
        <dbReference type="PIRSR" id="PIRSR006230-1"/>
    </source>
</evidence>
<dbReference type="InterPro" id="IPR016478">
    <property type="entry name" value="GTPase_MTG1"/>
</dbReference>
<dbReference type="GO" id="GO:0005743">
    <property type="term" value="C:mitochondrial inner membrane"/>
    <property type="evidence" value="ECO:0007669"/>
    <property type="project" value="UniProtKB-SubCell"/>
</dbReference>
<dbReference type="PIRSF" id="PIRSF006230">
    <property type="entry name" value="MG442"/>
    <property type="match status" value="1"/>
</dbReference>
<dbReference type="PROSITE" id="PS51721">
    <property type="entry name" value="G_CP"/>
    <property type="match status" value="1"/>
</dbReference>
<evidence type="ECO:0000256" key="4">
    <source>
        <dbReference type="ARBA" id="ARBA00022946"/>
    </source>
</evidence>
<evidence type="ECO:0000256" key="6">
    <source>
        <dbReference type="ARBA" id="ARBA00023134"/>
    </source>
</evidence>
<keyword evidence="2 9" id="KW-0547">Nucleotide-binding</keyword>
<dbReference type="InterPro" id="IPR030378">
    <property type="entry name" value="G_CP_dom"/>
</dbReference>
<evidence type="ECO:0000256" key="9">
    <source>
        <dbReference type="PIRNR" id="PIRNR006230"/>
    </source>
</evidence>
<dbReference type="InterPro" id="IPR006073">
    <property type="entry name" value="GTP-bd"/>
</dbReference>
<feature type="binding site" evidence="10">
    <location>
        <position position="201"/>
    </location>
    <ligand>
        <name>GTP</name>
        <dbReference type="ChEBI" id="CHEBI:37565"/>
    </ligand>
</feature>
<evidence type="ECO:0000256" key="2">
    <source>
        <dbReference type="ARBA" id="ARBA00022741"/>
    </source>
</evidence>
<evidence type="ECO:0000313" key="13">
    <source>
        <dbReference type="Proteomes" id="UP001458880"/>
    </source>
</evidence>
<dbReference type="Pfam" id="PF01926">
    <property type="entry name" value="MMR_HSR1"/>
    <property type="match status" value="1"/>
</dbReference>
<dbReference type="GO" id="GO:0005525">
    <property type="term" value="F:GTP binding"/>
    <property type="evidence" value="ECO:0007669"/>
    <property type="project" value="UniProtKB-KW"/>
</dbReference>
<dbReference type="InterPro" id="IPR023179">
    <property type="entry name" value="GTP-bd_ortho_bundle_sf"/>
</dbReference>
<proteinExistence type="inferred from homology"/>
<dbReference type="CDD" id="cd01856">
    <property type="entry name" value="YlqF"/>
    <property type="match status" value="1"/>
</dbReference>
<dbReference type="EMBL" id="JASPKY010000211">
    <property type="protein sequence ID" value="KAK9720382.1"/>
    <property type="molecule type" value="Genomic_DNA"/>
</dbReference>
<reference evidence="12 13" key="1">
    <citation type="journal article" date="2024" name="BMC Genomics">
        <title>De novo assembly and annotation of Popillia japonica's genome with initial clues to its potential as an invasive pest.</title>
        <authorList>
            <person name="Cucini C."/>
            <person name="Boschi S."/>
            <person name="Funari R."/>
            <person name="Cardaioli E."/>
            <person name="Iannotti N."/>
            <person name="Marturano G."/>
            <person name="Paoli F."/>
            <person name="Bruttini M."/>
            <person name="Carapelli A."/>
            <person name="Frati F."/>
            <person name="Nardi F."/>
        </authorList>
    </citation>
    <scope>NUCLEOTIDE SEQUENCE [LARGE SCALE GENOMIC DNA]</scope>
    <source>
        <strain evidence="12">DMR45628</strain>
    </source>
</reference>
<feature type="binding site" evidence="10">
    <location>
        <begin position="78"/>
        <end position="81"/>
    </location>
    <ligand>
        <name>GTP</name>
        <dbReference type="ChEBI" id="CHEBI:37565"/>
    </ligand>
</feature>
<protein>
    <recommendedName>
        <fullName evidence="9">Mitochondrial GTPase 1</fullName>
    </recommendedName>
</protein>
<sequence>MAQKLAANTFRSVFKAVDKESLHWFPGHMGKGLRKMQNKLKSVDCIIEVHDARIPLSGRNAEFKYTLSGIKPHILVLNKVDLIPRKYIPQIKEKLTTECDNIIFTNCKDHHCKGVKKLFPLAQELINKSDRYNRSNADDYCIMIIGVPNVGKSSLVNSLRNKILHKPNASPVGANPGMTKSVLTKIKMSENPLFYMLDTPGILTPSVPNTEVGLKLALCATIQDHLVGEEIIADYLLYWLNKHEMFKYVNVFKLKAATDDILEVLAQIAINNNKMLKFRDITDGAYVRRPDLDAAAKLMLQIFRSGGLGKILLDQNLL</sequence>
<feature type="binding site" evidence="10">
    <location>
        <begin position="149"/>
        <end position="154"/>
    </location>
    <ligand>
        <name>GTP</name>
        <dbReference type="ChEBI" id="CHEBI:37565"/>
    </ligand>
</feature>
<evidence type="ECO:0000256" key="5">
    <source>
        <dbReference type="ARBA" id="ARBA00023128"/>
    </source>
</evidence>
<organism evidence="12 13">
    <name type="scientific">Popillia japonica</name>
    <name type="common">Japanese beetle</name>
    <dbReference type="NCBI Taxonomy" id="7064"/>
    <lineage>
        <taxon>Eukaryota</taxon>
        <taxon>Metazoa</taxon>
        <taxon>Ecdysozoa</taxon>
        <taxon>Arthropoda</taxon>
        <taxon>Hexapoda</taxon>
        <taxon>Insecta</taxon>
        <taxon>Pterygota</taxon>
        <taxon>Neoptera</taxon>
        <taxon>Endopterygota</taxon>
        <taxon>Coleoptera</taxon>
        <taxon>Polyphaga</taxon>
        <taxon>Scarabaeiformia</taxon>
        <taxon>Scarabaeidae</taxon>
        <taxon>Rutelinae</taxon>
        <taxon>Popillia</taxon>
    </lineage>
</organism>
<comment type="caution">
    <text evidence="12">The sequence shown here is derived from an EMBL/GenBank/DDBJ whole genome shotgun (WGS) entry which is preliminary data.</text>
</comment>
<dbReference type="Gene3D" id="3.40.50.300">
    <property type="entry name" value="P-loop containing nucleotide triphosphate hydrolases"/>
    <property type="match status" value="1"/>
</dbReference>
<dbReference type="InterPro" id="IPR027417">
    <property type="entry name" value="P-loop_NTPase"/>
</dbReference>
<evidence type="ECO:0000313" key="12">
    <source>
        <dbReference type="EMBL" id="KAK9720382.1"/>
    </source>
</evidence>
<dbReference type="AlphaFoldDB" id="A0AAW1KLG4"/>
<keyword evidence="3" id="KW-0999">Mitochondrion inner membrane</keyword>
<gene>
    <name evidence="12" type="ORF">QE152_g22161</name>
</gene>
<keyword evidence="13" id="KW-1185">Reference proteome</keyword>
<dbReference type="PANTHER" id="PTHR45782:SF4">
    <property type="entry name" value="MITOCHONDRIAL RIBOSOME-ASSOCIATED GTPASE 1"/>
    <property type="match status" value="1"/>
</dbReference>